<dbReference type="InterPro" id="IPR002692">
    <property type="entry name" value="S45"/>
</dbReference>
<protein>
    <submittedName>
        <fullName evidence="8">Penicillin acylase family protein</fullName>
    </submittedName>
</protein>
<feature type="active site" description="Nucleophile" evidence="5">
    <location>
        <position position="279"/>
    </location>
</feature>
<dbReference type="Gene3D" id="1.10.439.10">
    <property type="entry name" value="Penicillin Amidohydrolase, domain 1"/>
    <property type="match status" value="1"/>
</dbReference>
<dbReference type="GO" id="GO:0017000">
    <property type="term" value="P:antibiotic biosynthetic process"/>
    <property type="evidence" value="ECO:0007669"/>
    <property type="project" value="InterPro"/>
</dbReference>
<sequence length="846" mass="95495">MQAPAGVDGYQDNNQRKRNVWSTRMLNNSYPIMSRLLVWVIAPVVVALISTYIYLRQSLPETEGRIALHGLASSVEIYRDVHAVPHIRAATDRDAFFAIGYLHAQDRMWQMEYQRRLGQGRLSEVLGSDSLRSDQFMRTLGLYRAAQTALSALDGDTRRTLQAYADGVNAWINRGRRLPIEYHILGFEPEPWLPEDSLLQIKLMARNLEFNYAQELQFDMLVNEVGLAKAADLMPGYPSGAVTVTRAAEPVDATVSEQLLAYHELQQRRYGLGVTGLGSNGWVVAGALTDHGKPLLANDPHLATDIPSVWYLAEIQGDRLHVSGATYPGLPFVILGHNDAIAWGGTALGADVQDLYMERVNPQNEDEYEVDGQWVPMVIEQEWIRVKSEFPSLLTDPVPPLQWEVRKTRHGPLISDVIGRVDRPLALRWTALDAQDNTYRSFLQLNYAQNWQEFKAALEDYLAPTLNFLYADRQGNIAYIAAGKIPIRRQGDGRLPVPGWQFTHDWDTYIPLTALPQSFNPPSGYIVSANNKNHAADYPYLISNSWAPPYRAERISRLIEGRIQGDGKLSVADFVEIQGDFKSLQAEQLMRFLSRVAPTTPQQKSALEFLKGWDGTMSEASAEAALYQAWFRHFNRSVLNDDLRGDLLHPDRLDRLLNFAESLNPVLINELVSQKQTASMHNWCDHIHTERVETCEVMALEALDKAVDDVISLTQGRKKWGDIHKTYYRHRGFGEVQLLDHLFDREIANGGDGYSVNVGGWTYSKDKGYQQLLGPSYRQVIDLHDWNQSLFINSTGQSGNIFSEHYDDNISRNKQMTLLTMNFGAEATAPGASVLVLEPGERSRQE</sequence>
<evidence type="ECO:0000256" key="5">
    <source>
        <dbReference type="PIRSR" id="PIRSR001227-1"/>
    </source>
</evidence>
<evidence type="ECO:0000256" key="1">
    <source>
        <dbReference type="ARBA" id="ARBA00006586"/>
    </source>
</evidence>
<keyword evidence="6" id="KW-0479">Metal-binding</keyword>
<reference evidence="8 9" key="1">
    <citation type="submission" date="2019-06" db="EMBL/GenBank/DDBJ databases">
        <title>Whole genome sequence for Cellvibrionaceae sp. R142.</title>
        <authorList>
            <person name="Wang G."/>
        </authorList>
    </citation>
    <scope>NUCLEOTIDE SEQUENCE [LARGE SCALE GENOMIC DNA]</scope>
    <source>
        <strain evidence="8 9">R142</strain>
    </source>
</reference>
<keyword evidence="2" id="KW-0378">Hydrolase</keyword>
<keyword evidence="9" id="KW-1185">Reference proteome</keyword>
<feature type="binding site" evidence="6">
    <location>
        <position position="351"/>
    </location>
    <ligand>
        <name>Ca(2+)</name>
        <dbReference type="ChEBI" id="CHEBI:29108"/>
    </ligand>
</feature>
<dbReference type="Pfam" id="PF01804">
    <property type="entry name" value="Penicil_amidase"/>
    <property type="match status" value="1"/>
</dbReference>
<dbReference type="PIRSF" id="PIRSF001227">
    <property type="entry name" value="Pen_acylase"/>
    <property type="match status" value="1"/>
</dbReference>
<keyword evidence="7" id="KW-1133">Transmembrane helix</keyword>
<dbReference type="Gene3D" id="1.10.1400.10">
    <property type="match status" value="1"/>
</dbReference>
<feature type="binding site" evidence="6">
    <location>
        <position position="215"/>
    </location>
    <ligand>
        <name>Ca(2+)</name>
        <dbReference type="ChEBI" id="CHEBI:29108"/>
    </ligand>
</feature>
<keyword evidence="3" id="KW-0865">Zymogen</keyword>
<gene>
    <name evidence="8" type="ORF">FKG94_15680</name>
</gene>
<evidence type="ECO:0000256" key="2">
    <source>
        <dbReference type="ARBA" id="ARBA00022801"/>
    </source>
</evidence>
<evidence type="ECO:0000313" key="8">
    <source>
        <dbReference type="EMBL" id="TQV76048.1"/>
    </source>
</evidence>
<dbReference type="GO" id="GO:0046872">
    <property type="term" value="F:metal ion binding"/>
    <property type="evidence" value="ECO:0007669"/>
    <property type="project" value="UniProtKB-KW"/>
</dbReference>
<dbReference type="GO" id="GO:0016811">
    <property type="term" value="F:hydrolase activity, acting on carbon-nitrogen (but not peptide) bonds, in linear amides"/>
    <property type="evidence" value="ECO:0007669"/>
    <property type="project" value="InterPro"/>
</dbReference>
<dbReference type="InterPro" id="IPR014395">
    <property type="entry name" value="Pen/GL7ACA/AHL_acylase"/>
</dbReference>
<dbReference type="PANTHER" id="PTHR34218">
    <property type="entry name" value="PEPTIDASE S45 PENICILLIN AMIDASE"/>
    <property type="match status" value="1"/>
</dbReference>
<keyword evidence="6" id="KW-0106">Calcium</keyword>
<comment type="cofactor">
    <cofactor evidence="6">
        <name>Ca(2+)</name>
        <dbReference type="ChEBI" id="CHEBI:29108"/>
    </cofactor>
    <text evidence="6">Binds 1 Ca(2+) ion per dimer.</text>
</comment>
<keyword evidence="7" id="KW-0812">Transmembrane</keyword>
<evidence type="ECO:0000313" key="9">
    <source>
        <dbReference type="Proteomes" id="UP000319732"/>
    </source>
</evidence>
<feature type="transmembrane region" description="Helical" evidence="7">
    <location>
        <begin position="36"/>
        <end position="55"/>
    </location>
</feature>
<dbReference type="InterPro" id="IPR029055">
    <property type="entry name" value="Ntn_hydrolases_N"/>
</dbReference>
<dbReference type="InterPro" id="IPR043147">
    <property type="entry name" value="Penicillin_amidase_A-knob"/>
</dbReference>
<dbReference type="Proteomes" id="UP000319732">
    <property type="component" value="Unassembled WGS sequence"/>
</dbReference>
<dbReference type="OrthoDB" id="9760084at2"/>
<keyword evidence="7" id="KW-0472">Membrane</keyword>
<accession>A0A545TFS1</accession>
<comment type="similarity">
    <text evidence="1">Belongs to the peptidase S45 family.</text>
</comment>
<dbReference type="InterPro" id="IPR023343">
    <property type="entry name" value="Penicillin_amidase_dom1"/>
</dbReference>
<evidence type="ECO:0000256" key="3">
    <source>
        <dbReference type="ARBA" id="ARBA00023145"/>
    </source>
</evidence>
<dbReference type="EMBL" id="VHSG01000015">
    <property type="protein sequence ID" value="TQV76048.1"/>
    <property type="molecule type" value="Genomic_DNA"/>
</dbReference>
<evidence type="ECO:0000256" key="4">
    <source>
        <dbReference type="ARBA" id="ARBA00038735"/>
    </source>
</evidence>
<comment type="subunit">
    <text evidence="4">Heterodimer of an alpha subunit and a beta subunit processed from the same precursor.</text>
</comment>
<dbReference type="Gene3D" id="2.30.120.10">
    <property type="match status" value="1"/>
</dbReference>
<evidence type="ECO:0000256" key="7">
    <source>
        <dbReference type="SAM" id="Phobius"/>
    </source>
</evidence>
<organism evidence="8 9">
    <name type="scientific">Exilibacterium tricleocarpae</name>
    <dbReference type="NCBI Taxonomy" id="2591008"/>
    <lineage>
        <taxon>Bacteria</taxon>
        <taxon>Pseudomonadati</taxon>
        <taxon>Pseudomonadota</taxon>
        <taxon>Gammaproteobacteria</taxon>
        <taxon>Cellvibrionales</taxon>
        <taxon>Cellvibrionaceae</taxon>
        <taxon>Exilibacterium</taxon>
    </lineage>
</organism>
<comment type="caution">
    <text evidence="8">The sequence shown here is derived from an EMBL/GenBank/DDBJ whole genome shotgun (WGS) entry which is preliminary data.</text>
</comment>
<name>A0A545TFS1_9GAMM</name>
<dbReference type="Gene3D" id="3.60.20.10">
    <property type="entry name" value="Glutamine Phosphoribosylpyrophosphate, subunit 1, domain 1"/>
    <property type="match status" value="1"/>
</dbReference>
<dbReference type="AlphaFoldDB" id="A0A545TFS1"/>
<dbReference type="CDD" id="cd03747">
    <property type="entry name" value="Ntn_PGA_like"/>
    <property type="match status" value="1"/>
</dbReference>
<dbReference type="SUPFAM" id="SSF56235">
    <property type="entry name" value="N-terminal nucleophile aminohydrolases (Ntn hydrolases)"/>
    <property type="match status" value="1"/>
</dbReference>
<feature type="binding site" evidence="6">
    <location>
        <position position="354"/>
    </location>
    <ligand>
        <name>Ca(2+)</name>
        <dbReference type="ChEBI" id="CHEBI:29108"/>
    </ligand>
</feature>
<proteinExistence type="inferred from homology"/>
<evidence type="ECO:0000256" key="6">
    <source>
        <dbReference type="PIRSR" id="PIRSR001227-2"/>
    </source>
</evidence>
<dbReference type="PANTHER" id="PTHR34218:SF4">
    <property type="entry name" value="ACYL-HOMOSERINE LACTONE ACYLASE QUIP"/>
    <property type="match status" value="1"/>
</dbReference>
<dbReference type="InterPro" id="IPR043146">
    <property type="entry name" value="Penicillin_amidase_N_B-knob"/>
</dbReference>